<sequence>MARRGSSGRTGGVLLRGVAQGDLPVLFDHQKDPAAIRMAGVPPRDLAAFEAHWARMLADETFTNRAVLFEGRVAGHVMSFERGGHREIGYWIGREHWGKGVATEALSQFLARAEARRPLRAKVARHNAGSVRVLERCGFVIVGEGDGAYDLRLTAG</sequence>
<dbReference type="InterPro" id="IPR000182">
    <property type="entry name" value="GNAT_dom"/>
</dbReference>
<dbReference type="PROSITE" id="PS51186">
    <property type="entry name" value="GNAT"/>
    <property type="match status" value="1"/>
</dbReference>
<dbReference type="Pfam" id="PF13302">
    <property type="entry name" value="Acetyltransf_3"/>
    <property type="match status" value="1"/>
</dbReference>
<evidence type="ECO:0000313" key="2">
    <source>
        <dbReference type="EMBL" id="CAA9478188.1"/>
    </source>
</evidence>
<feature type="domain" description="N-acetyltransferase" evidence="1">
    <location>
        <begin position="13"/>
        <end position="156"/>
    </location>
</feature>
<dbReference type="EMBL" id="CADCVK010000207">
    <property type="protein sequence ID" value="CAA9478188.1"/>
    <property type="molecule type" value="Genomic_DNA"/>
</dbReference>
<evidence type="ECO:0000259" key="1">
    <source>
        <dbReference type="PROSITE" id="PS51186"/>
    </source>
</evidence>
<organism evidence="2">
    <name type="scientific">uncultured Rubrobacteraceae bacterium</name>
    <dbReference type="NCBI Taxonomy" id="349277"/>
    <lineage>
        <taxon>Bacteria</taxon>
        <taxon>Bacillati</taxon>
        <taxon>Actinomycetota</taxon>
        <taxon>Rubrobacteria</taxon>
        <taxon>Rubrobacterales</taxon>
        <taxon>Rubrobacteraceae</taxon>
        <taxon>environmental samples</taxon>
    </lineage>
</organism>
<dbReference type="PANTHER" id="PTHR43328:SF1">
    <property type="entry name" value="N-ACETYLTRANSFERASE DOMAIN-CONTAINING PROTEIN"/>
    <property type="match status" value="1"/>
</dbReference>
<protein>
    <recommendedName>
        <fullName evidence="1">N-acetyltransferase domain-containing protein</fullName>
    </recommendedName>
</protein>
<accession>A0A6J4RQ16</accession>
<dbReference type="SUPFAM" id="SSF55729">
    <property type="entry name" value="Acyl-CoA N-acyltransferases (Nat)"/>
    <property type="match status" value="1"/>
</dbReference>
<dbReference type="PANTHER" id="PTHR43328">
    <property type="entry name" value="ACETYLTRANSFERASE-RELATED"/>
    <property type="match status" value="1"/>
</dbReference>
<proteinExistence type="predicted"/>
<dbReference type="AlphaFoldDB" id="A0A6J4RQ16"/>
<dbReference type="Gene3D" id="3.40.630.30">
    <property type="match status" value="1"/>
</dbReference>
<gene>
    <name evidence="2" type="ORF">AVDCRST_MAG12-1335</name>
</gene>
<dbReference type="InterPro" id="IPR016181">
    <property type="entry name" value="Acyl_CoA_acyltransferase"/>
</dbReference>
<dbReference type="GO" id="GO:0016747">
    <property type="term" value="F:acyltransferase activity, transferring groups other than amino-acyl groups"/>
    <property type="evidence" value="ECO:0007669"/>
    <property type="project" value="InterPro"/>
</dbReference>
<reference evidence="2" key="1">
    <citation type="submission" date="2020-02" db="EMBL/GenBank/DDBJ databases">
        <authorList>
            <person name="Meier V. D."/>
        </authorList>
    </citation>
    <scope>NUCLEOTIDE SEQUENCE</scope>
    <source>
        <strain evidence="2">AVDCRST_MAG12</strain>
    </source>
</reference>
<name>A0A6J4RQ16_9ACTN</name>